<dbReference type="InterPro" id="IPR000043">
    <property type="entry name" value="Adenosylhomocysteinase-like"/>
</dbReference>
<sequence>MHDLSLFTHADVRWAAQNMPLLLDTDLTPLKGLRIAICLHIEPKTAVLCTLLIEAGAEVWLTGSPGTTRQDVADWLAILGVQVHAAADDDAPRIDDVLACDPHLVLDNGADLVRTLLDQGLPANFLGGTEETTTGALLLREREDQPQFPVIVINDSYLKLLVENRWGVGQSVVQGFMNATNRMLPGTRATVAGYGPCGRGVAQTLRQLGARVQVADLDPYRRLEAALDGHRVGPLDTLLGSTDLLFLATGQPDVVSDEGIAALPDNAVIAGVGHFPWELDLGRLGSLVKAVDGSARQIADGSARQTAEHETYVQPDGRRITVLAQTRMINLVSAGGNPIEAMDLGLTLQARSLALVATGGALPGVQAVPQELDREIAGTFAATLERS</sequence>
<reference evidence="7" key="1">
    <citation type="journal article" date="2019" name="Int. J. Syst. Evol. Microbiol.">
        <title>The Global Catalogue of Microorganisms (GCM) 10K type strain sequencing project: providing services to taxonomists for standard genome sequencing and annotation.</title>
        <authorList>
            <consortium name="The Broad Institute Genomics Platform"/>
            <consortium name="The Broad Institute Genome Sequencing Center for Infectious Disease"/>
            <person name="Wu L."/>
            <person name="Ma J."/>
        </authorList>
    </citation>
    <scope>NUCLEOTIDE SEQUENCE [LARGE SCALE GENOMIC DNA]</scope>
    <source>
        <strain evidence="7">JCM 16928</strain>
    </source>
</reference>
<dbReference type="Pfam" id="PF00670">
    <property type="entry name" value="AdoHcyase_NAD"/>
    <property type="match status" value="1"/>
</dbReference>
<keyword evidence="7" id="KW-1185">Reference proteome</keyword>
<keyword evidence="4" id="KW-0520">NAD</keyword>
<dbReference type="NCBIfam" id="NF004005">
    <property type="entry name" value="PRK05476.2-3"/>
    <property type="match status" value="1"/>
</dbReference>
<comment type="cofactor">
    <cofactor evidence="1">
        <name>NAD(+)</name>
        <dbReference type="ChEBI" id="CHEBI:57540"/>
    </cofactor>
</comment>
<evidence type="ECO:0000256" key="3">
    <source>
        <dbReference type="ARBA" id="ARBA00022563"/>
    </source>
</evidence>
<evidence type="ECO:0000256" key="1">
    <source>
        <dbReference type="ARBA" id="ARBA00001911"/>
    </source>
</evidence>
<organism evidence="6 7">
    <name type="scientific">Kribbella ginsengisoli</name>
    <dbReference type="NCBI Taxonomy" id="363865"/>
    <lineage>
        <taxon>Bacteria</taxon>
        <taxon>Bacillati</taxon>
        <taxon>Actinomycetota</taxon>
        <taxon>Actinomycetes</taxon>
        <taxon>Propionibacteriales</taxon>
        <taxon>Kribbellaceae</taxon>
        <taxon>Kribbella</taxon>
    </lineage>
</organism>
<name>A0ABP6X1K8_9ACTN</name>
<accession>A0ABP6X1K8</accession>
<dbReference type="PANTHER" id="PTHR23420:SF0">
    <property type="entry name" value="ADENOSYLHOMOCYSTEINASE"/>
    <property type="match status" value="1"/>
</dbReference>
<dbReference type="SMART" id="SM00996">
    <property type="entry name" value="AdoHcyase"/>
    <property type="match status" value="1"/>
</dbReference>
<comment type="similarity">
    <text evidence="2">Belongs to the adenosylhomocysteinase family.</text>
</comment>
<feature type="domain" description="S-adenosyl-L-homocysteine hydrolase NAD binding" evidence="5">
    <location>
        <begin position="164"/>
        <end position="336"/>
    </location>
</feature>
<dbReference type="SUPFAM" id="SSF52283">
    <property type="entry name" value="Formate/glycerate dehydrogenase catalytic domain-like"/>
    <property type="match status" value="1"/>
</dbReference>
<proteinExistence type="inferred from homology"/>
<evidence type="ECO:0000313" key="6">
    <source>
        <dbReference type="EMBL" id="GAA3559990.1"/>
    </source>
</evidence>
<evidence type="ECO:0000313" key="7">
    <source>
        <dbReference type="Proteomes" id="UP001501222"/>
    </source>
</evidence>
<dbReference type="Gene3D" id="3.40.50.720">
    <property type="entry name" value="NAD(P)-binding Rossmann-like Domain"/>
    <property type="match status" value="1"/>
</dbReference>
<dbReference type="SUPFAM" id="SSF51735">
    <property type="entry name" value="NAD(P)-binding Rossmann-fold domains"/>
    <property type="match status" value="1"/>
</dbReference>
<dbReference type="EMBL" id="BAABAA010000003">
    <property type="protein sequence ID" value="GAA3559990.1"/>
    <property type="molecule type" value="Genomic_DNA"/>
</dbReference>
<dbReference type="Proteomes" id="UP001501222">
    <property type="component" value="Unassembled WGS sequence"/>
</dbReference>
<protein>
    <submittedName>
        <fullName evidence="6">Adenosylhomocysteinase</fullName>
    </submittedName>
</protein>
<dbReference type="InterPro" id="IPR042172">
    <property type="entry name" value="Adenosylhomocyst_ase-like_sf"/>
</dbReference>
<dbReference type="PANTHER" id="PTHR23420">
    <property type="entry name" value="ADENOSYLHOMOCYSTEINASE"/>
    <property type="match status" value="1"/>
</dbReference>
<dbReference type="RefSeq" id="WP_344841076.1">
    <property type="nucleotide sequence ID" value="NZ_BAABAA010000003.1"/>
</dbReference>
<keyword evidence="3" id="KW-0554">One-carbon metabolism</keyword>
<dbReference type="InterPro" id="IPR036291">
    <property type="entry name" value="NAD(P)-bd_dom_sf"/>
</dbReference>
<dbReference type="Pfam" id="PF05221">
    <property type="entry name" value="AdoHcyase"/>
    <property type="match status" value="1"/>
</dbReference>
<comment type="caution">
    <text evidence="6">The sequence shown here is derived from an EMBL/GenBank/DDBJ whole genome shotgun (WGS) entry which is preliminary data.</text>
</comment>
<dbReference type="InterPro" id="IPR015878">
    <property type="entry name" value="Ado_hCys_hydrolase_NAD-bd"/>
</dbReference>
<evidence type="ECO:0000259" key="5">
    <source>
        <dbReference type="SMART" id="SM00997"/>
    </source>
</evidence>
<gene>
    <name evidence="6" type="primary">ahcY_1</name>
    <name evidence="6" type="ORF">GCM10022235_30360</name>
</gene>
<evidence type="ECO:0000256" key="4">
    <source>
        <dbReference type="ARBA" id="ARBA00023027"/>
    </source>
</evidence>
<evidence type="ECO:0000256" key="2">
    <source>
        <dbReference type="ARBA" id="ARBA00007122"/>
    </source>
</evidence>
<dbReference type="Gene3D" id="3.40.50.1480">
    <property type="entry name" value="Adenosylhomocysteinase-like"/>
    <property type="match status" value="1"/>
</dbReference>
<dbReference type="SMART" id="SM00997">
    <property type="entry name" value="AdoHcyase_NAD"/>
    <property type="match status" value="1"/>
</dbReference>